<gene>
    <name evidence="2" type="ORF">Sjap_005298</name>
</gene>
<accession>A0AAP0K679</accession>
<dbReference type="EMBL" id="JBBNAE010000002">
    <property type="protein sequence ID" value="KAK9145395.1"/>
    <property type="molecule type" value="Genomic_DNA"/>
</dbReference>
<keyword evidence="1" id="KW-0812">Transmembrane</keyword>
<dbReference type="AlphaFoldDB" id="A0AAP0K679"/>
<evidence type="ECO:0000256" key="1">
    <source>
        <dbReference type="SAM" id="Phobius"/>
    </source>
</evidence>
<evidence type="ECO:0000313" key="3">
    <source>
        <dbReference type="Proteomes" id="UP001417504"/>
    </source>
</evidence>
<name>A0AAP0K679_9MAGN</name>
<reference evidence="2 3" key="1">
    <citation type="submission" date="2024-01" db="EMBL/GenBank/DDBJ databases">
        <title>Genome assemblies of Stephania.</title>
        <authorList>
            <person name="Yang L."/>
        </authorList>
    </citation>
    <scope>NUCLEOTIDE SEQUENCE [LARGE SCALE GENOMIC DNA]</scope>
    <source>
        <strain evidence="2">QJT</strain>
        <tissue evidence="2">Leaf</tissue>
    </source>
</reference>
<dbReference type="Proteomes" id="UP001417504">
    <property type="component" value="Unassembled WGS sequence"/>
</dbReference>
<proteinExistence type="predicted"/>
<protein>
    <submittedName>
        <fullName evidence="2">Uncharacterized protein</fullName>
    </submittedName>
</protein>
<keyword evidence="3" id="KW-1185">Reference proteome</keyword>
<keyword evidence="1" id="KW-0472">Membrane</keyword>
<evidence type="ECO:0000313" key="2">
    <source>
        <dbReference type="EMBL" id="KAK9145395.1"/>
    </source>
</evidence>
<feature type="transmembrane region" description="Helical" evidence="1">
    <location>
        <begin position="19"/>
        <end position="40"/>
    </location>
</feature>
<comment type="caution">
    <text evidence="2">The sequence shown here is derived from an EMBL/GenBank/DDBJ whole genome shotgun (WGS) entry which is preliminary data.</text>
</comment>
<sequence>MGCIYFDILRILDDMYRIYIWYGFHLGIMLIIYMINLYVVSKYSLRNLRLYDIKGNKVNS</sequence>
<keyword evidence="1" id="KW-1133">Transmembrane helix</keyword>
<organism evidence="2 3">
    <name type="scientific">Stephania japonica</name>
    <dbReference type="NCBI Taxonomy" id="461633"/>
    <lineage>
        <taxon>Eukaryota</taxon>
        <taxon>Viridiplantae</taxon>
        <taxon>Streptophyta</taxon>
        <taxon>Embryophyta</taxon>
        <taxon>Tracheophyta</taxon>
        <taxon>Spermatophyta</taxon>
        <taxon>Magnoliopsida</taxon>
        <taxon>Ranunculales</taxon>
        <taxon>Menispermaceae</taxon>
        <taxon>Menispermoideae</taxon>
        <taxon>Cissampelideae</taxon>
        <taxon>Stephania</taxon>
    </lineage>
</organism>